<accession>A0A0L0CWF8</accession>
<dbReference type="Proteomes" id="UP000054566">
    <property type="component" value="Unassembled WGS sequence"/>
</dbReference>
<feature type="compositionally biased region" description="Basic and acidic residues" evidence="1">
    <location>
        <begin position="196"/>
        <end position="212"/>
    </location>
</feature>
<feature type="compositionally biased region" description="Basic residues" evidence="1">
    <location>
        <begin position="41"/>
        <end position="59"/>
    </location>
</feature>
<organism evidence="2 3">
    <name type="scientific">Plasmodium falciparum RAJ116</name>
    <dbReference type="NCBI Taxonomy" id="580058"/>
    <lineage>
        <taxon>Eukaryota</taxon>
        <taxon>Sar</taxon>
        <taxon>Alveolata</taxon>
        <taxon>Apicomplexa</taxon>
        <taxon>Aconoidasida</taxon>
        <taxon>Haemosporida</taxon>
        <taxon>Plasmodiidae</taxon>
        <taxon>Plasmodium</taxon>
        <taxon>Plasmodium (Laverania)</taxon>
    </lineage>
</organism>
<feature type="region of interest" description="Disordered" evidence="1">
    <location>
        <begin position="172"/>
        <end position="212"/>
    </location>
</feature>
<evidence type="ECO:0000256" key="1">
    <source>
        <dbReference type="SAM" id="MobiDB-lite"/>
    </source>
</evidence>
<name>A0A0L0CWF8_PLAFA</name>
<proteinExistence type="predicted"/>
<reference evidence="3" key="2">
    <citation type="submission" date="2015-07" db="EMBL/GenBank/DDBJ databases">
        <title>The genome sequence of Plasmodium falciparum RAJ116.</title>
        <authorList>
            <consortium name="The Broad Institute Genome Sequencing Platform"/>
            <person name="Volkman S.K."/>
            <person name="Neafsey D.E."/>
            <person name="Dash A.P."/>
            <person name="Chitnis C.E."/>
            <person name="Hartl D.L."/>
            <person name="Young S.K."/>
            <person name="Kodira C.D."/>
            <person name="Zeng Q."/>
            <person name="Koehrsen M."/>
            <person name="Godfrey P."/>
            <person name="Alvarado L."/>
            <person name="Berlin A."/>
            <person name="Borenstein D."/>
            <person name="Chen Z."/>
            <person name="Engels R."/>
            <person name="Freedman E."/>
            <person name="Gellesch M."/>
            <person name="Goldberg J."/>
            <person name="Griggs A."/>
            <person name="Gujja S."/>
            <person name="Heiman D."/>
            <person name="Hepburn T."/>
            <person name="Howarth C."/>
            <person name="Jen D."/>
            <person name="Larson L."/>
            <person name="Lewis B."/>
            <person name="Mehta T."/>
            <person name="Park D."/>
            <person name="Pearson M."/>
            <person name="Roberts A."/>
            <person name="Saif S."/>
            <person name="Shea T."/>
            <person name="Shenoy N."/>
            <person name="Sisk P."/>
            <person name="Stolte C."/>
            <person name="Sykes S."/>
            <person name="Walk T."/>
            <person name="White J."/>
            <person name="Yandava C."/>
            <person name="Wirth D.F."/>
            <person name="Nusbaum C."/>
            <person name="Birren B."/>
        </authorList>
    </citation>
    <scope>NUCLEOTIDE SEQUENCE [LARGE SCALE GENOMIC DNA]</scope>
    <source>
        <strain evidence="3">RAJ116</strain>
    </source>
</reference>
<reference evidence="3" key="1">
    <citation type="submission" date="2015-07" db="EMBL/GenBank/DDBJ databases">
        <title>Annotation of Plasmodium falciparum RAJ116.</title>
        <authorList>
            <consortium name="The Broad Institute Genome Sequencing Platform"/>
            <person name="Volkman S.K."/>
            <person name="Neafsey D.E."/>
            <person name="Dash A.P."/>
            <person name="Chitnis C.E."/>
            <person name="Hartl D.L."/>
            <person name="Young S.K."/>
            <person name="Zeng Q."/>
            <person name="Koehrsen M."/>
            <person name="Alvarado L."/>
            <person name="Berlin A."/>
            <person name="Borenstein D."/>
            <person name="Chapman S.B."/>
            <person name="Chen Z."/>
            <person name="Engels R."/>
            <person name="Freedman E."/>
            <person name="Gellesch M."/>
            <person name="Goldberg J."/>
            <person name="Griggs A."/>
            <person name="Gujja S."/>
            <person name="Heilman E.R."/>
            <person name="Heiman D.I."/>
            <person name="Howarth C."/>
            <person name="Jen D."/>
            <person name="Larson L."/>
            <person name="Mehta T."/>
            <person name="Neiman D."/>
            <person name="Park D."/>
            <person name="Pearson M."/>
            <person name="Roberts A."/>
            <person name="Saif S."/>
            <person name="Shea T."/>
            <person name="Shenoy N."/>
            <person name="Sisk P."/>
            <person name="Stolte C."/>
            <person name="Sykes S."/>
            <person name="Walk T."/>
            <person name="White J."/>
            <person name="Yandava C."/>
            <person name="Haas B."/>
            <person name="Henn M.R."/>
            <person name="Nusbaum C."/>
            <person name="Birren B."/>
        </authorList>
    </citation>
    <scope>NUCLEOTIDE SEQUENCE [LARGE SCALE GENOMIC DNA]</scope>
    <source>
        <strain evidence="3">RAJ116</strain>
    </source>
</reference>
<dbReference type="OrthoDB" id="10659886at2759"/>
<feature type="region of interest" description="Disordered" evidence="1">
    <location>
        <begin position="1"/>
        <end position="59"/>
    </location>
</feature>
<sequence length="447" mass="54010">MALLNDNGPFNDNAHFNNKGPINDNEKEMFSSGSSRTSYSNKKKGFKYKNNYKKKKKKHEKNIYDNKKAKKKKKEKVEKKKKNLFVNNEFLICNFQYVRKCETLFFKYFLLSLKPIVINADINSITILFYFYKTFYNFHTKKNEQGQGVQNGFNTDNYEKVHMREINMREINMMKEKKKKKKEEKKKEEEEEEEEEKKKKNKENVLQKKKTKQEMERPLKDYYYYYYSSMNILNDPDNNKRCDIQKNRMIEKNDSFFINVDENRKQKIQDITGDHIIDNNILSRMKNMESFIIHEEQQKNDLTLTLHNNIYNVEGEYYNIKKSNMNYYNNIINNKKSSVQIKKKTTLIEKNDINNKYVYLQYISIDKINILLNFQSEYKKELTNHVNDLFYKEHISAYNKLGDISNCNIYLKSLSNIHIFTNYNLLINFLQNFYYNQTIPYIFNSAC</sequence>
<gene>
    <name evidence="2" type="ORF">PFLG_00692</name>
</gene>
<dbReference type="AlphaFoldDB" id="A0A0L0CWF8"/>
<evidence type="ECO:0000313" key="2">
    <source>
        <dbReference type="EMBL" id="KNC35694.1"/>
    </source>
</evidence>
<dbReference type="EMBL" id="GG663896">
    <property type="protein sequence ID" value="KNC35694.1"/>
    <property type="molecule type" value="Genomic_DNA"/>
</dbReference>
<evidence type="ECO:0000313" key="3">
    <source>
        <dbReference type="Proteomes" id="UP000054566"/>
    </source>
</evidence>
<protein>
    <submittedName>
        <fullName evidence="2">Uncharacterized protein</fullName>
    </submittedName>
</protein>